<feature type="domain" description="Fido" evidence="3">
    <location>
        <begin position="136"/>
        <end position="283"/>
    </location>
</feature>
<keyword evidence="2" id="KW-0067">ATP-binding</keyword>
<dbReference type="Proteomes" id="UP000295075">
    <property type="component" value="Unassembled WGS sequence"/>
</dbReference>
<dbReference type="InterPro" id="IPR036597">
    <property type="entry name" value="Fido-like_dom_sf"/>
</dbReference>
<dbReference type="PANTHER" id="PTHR13504:SF38">
    <property type="entry name" value="FIDO DOMAIN-CONTAINING PROTEIN"/>
    <property type="match status" value="1"/>
</dbReference>
<dbReference type="OrthoDB" id="9813719at2"/>
<comment type="caution">
    <text evidence="4">The sequence shown here is derived from an EMBL/GenBank/DDBJ whole genome shotgun (WGS) entry which is preliminary data.</text>
</comment>
<dbReference type="EMBL" id="SMKA01000347">
    <property type="protein sequence ID" value="TDC15178.1"/>
    <property type="molecule type" value="Genomic_DNA"/>
</dbReference>
<reference evidence="4 5" key="1">
    <citation type="submission" date="2019-03" db="EMBL/GenBank/DDBJ databases">
        <title>Draft genome sequences of novel Actinobacteria.</title>
        <authorList>
            <person name="Sahin N."/>
            <person name="Ay H."/>
            <person name="Saygin H."/>
        </authorList>
    </citation>
    <scope>NUCLEOTIDE SEQUENCE [LARGE SCALE GENOMIC DNA]</scope>
    <source>
        <strain evidence="4 5">JCM 30547</strain>
    </source>
</reference>
<name>A0A4R4NZ22_9ACTN</name>
<organism evidence="4 5">
    <name type="scientific">Kribbella albertanoniae</name>
    <dbReference type="NCBI Taxonomy" id="1266829"/>
    <lineage>
        <taxon>Bacteria</taxon>
        <taxon>Bacillati</taxon>
        <taxon>Actinomycetota</taxon>
        <taxon>Actinomycetes</taxon>
        <taxon>Propionibacteriales</taxon>
        <taxon>Kribbellaceae</taxon>
        <taxon>Kribbella</taxon>
    </lineage>
</organism>
<dbReference type="AlphaFoldDB" id="A0A4R4NZ22"/>
<dbReference type="Pfam" id="PF02661">
    <property type="entry name" value="Fic"/>
    <property type="match status" value="1"/>
</dbReference>
<dbReference type="PROSITE" id="PS51459">
    <property type="entry name" value="FIDO"/>
    <property type="match status" value="1"/>
</dbReference>
<dbReference type="GO" id="GO:0005524">
    <property type="term" value="F:ATP binding"/>
    <property type="evidence" value="ECO:0007669"/>
    <property type="project" value="UniProtKB-KW"/>
</dbReference>
<evidence type="ECO:0000313" key="5">
    <source>
        <dbReference type="Proteomes" id="UP000295075"/>
    </source>
</evidence>
<keyword evidence="2" id="KW-0547">Nucleotide-binding</keyword>
<dbReference type="InterPro" id="IPR040198">
    <property type="entry name" value="Fido_containing"/>
</dbReference>
<keyword evidence="5" id="KW-1185">Reference proteome</keyword>
<gene>
    <name evidence="4" type="ORF">E1261_40830</name>
</gene>
<feature type="binding site" evidence="2">
    <location>
        <begin position="224"/>
        <end position="231"/>
    </location>
    <ligand>
        <name>ATP</name>
        <dbReference type="ChEBI" id="CHEBI:30616"/>
    </ligand>
</feature>
<dbReference type="InterPro" id="IPR003812">
    <property type="entry name" value="Fido"/>
</dbReference>
<dbReference type="Gene3D" id="1.10.3290.10">
    <property type="entry name" value="Fido-like domain"/>
    <property type="match status" value="1"/>
</dbReference>
<dbReference type="SUPFAM" id="SSF140931">
    <property type="entry name" value="Fic-like"/>
    <property type="match status" value="1"/>
</dbReference>
<evidence type="ECO:0000256" key="2">
    <source>
        <dbReference type="PIRSR" id="PIRSR640198-2"/>
    </source>
</evidence>
<evidence type="ECO:0000313" key="4">
    <source>
        <dbReference type="EMBL" id="TDC15178.1"/>
    </source>
</evidence>
<sequence length="392" mass="43283">MKWPEVTEEKHPWTSRIPDDLVSRSVRERHAGPYRSAVTPAIAHIEIELPSRTLALADEASTEIVRFDAELGTDVAPFAAILLRSESASSSRIENLTSSARAIALAELGNDNRQNAAEIVSNVHAMKAAIELSDRIDESAILAMHSALLIDHQPEIVGRWRDQQGWIGGNDYGPHQAAFVPPHQDRVPAAMADLIEFAQRDDIPVLVHAALIHAQFETVHPFPDGNGRTGRALIHAILRRRGLTRNVTIPVSAGLLTDTNGYFDALTAYRSGEPEVIVTLMAEATFTAITNGRLLVRDLKGARERWSEKIEARRDAVIWRIMDLLLRQPVVDTALVERELDVTPANAGRALLQLTSAGVTKEFSDKKRNRMWQAPEVLSALDEFAARAGRRG</sequence>
<protein>
    <submittedName>
        <fullName evidence="4">Fic family protein</fullName>
    </submittedName>
</protein>
<evidence type="ECO:0000259" key="3">
    <source>
        <dbReference type="PROSITE" id="PS51459"/>
    </source>
</evidence>
<accession>A0A4R4NZ22</accession>
<proteinExistence type="predicted"/>
<evidence type="ECO:0000256" key="1">
    <source>
        <dbReference type="PIRSR" id="PIRSR640198-1"/>
    </source>
</evidence>
<dbReference type="PANTHER" id="PTHR13504">
    <property type="entry name" value="FIDO DOMAIN-CONTAINING PROTEIN DDB_G0283145"/>
    <property type="match status" value="1"/>
</dbReference>
<feature type="active site" evidence="1">
    <location>
        <position position="220"/>
    </location>
</feature>